<dbReference type="EMBL" id="JAVDTF010000002">
    <property type="protein sequence ID" value="MDR6784163.1"/>
    <property type="molecule type" value="Genomic_DNA"/>
</dbReference>
<comment type="caution">
    <text evidence="1">The sequence shown here is derived from an EMBL/GenBank/DDBJ whole genome shotgun (WGS) entry which is preliminary data.</text>
</comment>
<dbReference type="Proteomes" id="UP001246858">
    <property type="component" value="Unassembled WGS sequence"/>
</dbReference>
<reference evidence="1" key="1">
    <citation type="submission" date="2023-07" db="EMBL/GenBank/DDBJ databases">
        <title>Sorghum-associated microbial communities from plants grown in Nebraska, USA.</title>
        <authorList>
            <person name="Schachtman D."/>
        </authorList>
    </citation>
    <scope>NUCLEOTIDE SEQUENCE</scope>
    <source>
        <strain evidence="1">2697</strain>
    </source>
</reference>
<proteinExistence type="predicted"/>
<evidence type="ECO:0000313" key="2">
    <source>
        <dbReference type="Proteomes" id="UP001246858"/>
    </source>
</evidence>
<organism evidence="1 2">
    <name type="scientific">Pedobacter africanus</name>
    <dbReference type="NCBI Taxonomy" id="151894"/>
    <lineage>
        <taxon>Bacteria</taxon>
        <taxon>Pseudomonadati</taxon>
        <taxon>Bacteroidota</taxon>
        <taxon>Sphingobacteriia</taxon>
        <taxon>Sphingobacteriales</taxon>
        <taxon>Sphingobacteriaceae</taxon>
        <taxon>Pedobacter</taxon>
    </lineage>
</organism>
<evidence type="ECO:0000313" key="1">
    <source>
        <dbReference type="EMBL" id="MDR6784163.1"/>
    </source>
</evidence>
<accession>A0ACC6KYG6</accession>
<keyword evidence="2" id="KW-1185">Reference proteome</keyword>
<gene>
    <name evidence="1" type="ORF">J2X78_002728</name>
</gene>
<name>A0ACC6KYG6_9SPHI</name>
<keyword evidence="1" id="KW-0326">Glycosidase</keyword>
<dbReference type="EC" id="3.2.1.52" evidence="1"/>
<keyword evidence="1" id="KW-0378">Hydrolase</keyword>
<protein>
    <submittedName>
        <fullName evidence="1">Hexosaminidase</fullName>
        <ecNumber evidence="1">3.2.1.52</ecNumber>
    </submittedName>
</protein>
<sequence>MMMKRVFFLLCLFGLNNLDAVYSQSISVIPQPLSMQELPGKFKINNLTKITYDAGNSDLKSVGLQFSDQVKKLTGYALKVLPAAGTAGSNVIVLTTKNAVDSLGDEGYTLVANVTSVRISGKKANGVFYGAQTLYQLLPVRGKSYAFVKAPLIPAVKIADKPRFGWRGMMLDVGRYFYSVEFVKKYIDYLALHKLNVFHWHLTEDHGWRIEIKKHPRLTAVGAWRNGTQFANSQIDNTPHGGFYTQDQIRDIVAYAAKRYVTVVPEIEMPGHATAALVAYPNVSCTGGPFKMLVGWGIQKEVFCAGKEETFNLLEDVLTEVVALFPGKFIHIGGDECPKDRWKVCLDCQARMKKENLKDEHELQSYFIRRIEKFLTTKNKSIIGWDEILEGGLAPNAAVMSWRGTEGGIAAARQAHDVVMTPYDFLYLDYYQGEPYLEPKAIGGNLQLEKVYNYEPVPAVLTNEEAKYIKGVQGNVWAEFIHSPEKVEYMAFPRAAAMAELAWTIPARKSWTDFSRRIEKQYQRYDDLGINYAKSAYNVWHTVSVDSLGNKATVSFKTNSYQPQIRYSLDGSAPTVHSLVYSKPFDVKLPVTIKAATFKEGRRMGAISSRSIFIDQNKQSK</sequence>